<name>A0A1F6DL05_9BACT</name>
<accession>A0A1F6DL05</accession>
<dbReference type="AlphaFoldDB" id="A0A1F6DL05"/>
<dbReference type="EMBL" id="MFLE01000010">
    <property type="protein sequence ID" value="OGG62108.1"/>
    <property type="molecule type" value="Genomic_DNA"/>
</dbReference>
<evidence type="ECO:0000313" key="1">
    <source>
        <dbReference type="EMBL" id="OGG62108.1"/>
    </source>
</evidence>
<proteinExistence type="predicted"/>
<protein>
    <submittedName>
        <fullName evidence="1">Uncharacterized protein</fullName>
    </submittedName>
</protein>
<sequence length="105" mass="11849">MLTIKDDSKADGYISYEAVLGSGQRVLAHIVLPNSTTPKVLKLLHADTGVPISVDGDRKQIYFHGEIYRKQLSRFGRVAAKHGIRLMRQQIRRGDYQKLTGFHTV</sequence>
<reference evidence="1 2" key="1">
    <citation type="journal article" date="2016" name="Nat. Commun.">
        <title>Thousands of microbial genomes shed light on interconnected biogeochemical processes in an aquifer system.</title>
        <authorList>
            <person name="Anantharaman K."/>
            <person name="Brown C.T."/>
            <person name="Hug L.A."/>
            <person name="Sharon I."/>
            <person name="Castelle C.J."/>
            <person name="Probst A.J."/>
            <person name="Thomas B.C."/>
            <person name="Singh A."/>
            <person name="Wilkins M.J."/>
            <person name="Karaoz U."/>
            <person name="Brodie E.L."/>
            <person name="Williams K.H."/>
            <person name="Hubbard S.S."/>
            <person name="Banfield J.F."/>
        </authorList>
    </citation>
    <scope>NUCLEOTIDE SEQUENCE [LARGE SCALE GENOMIC DNA]</scope>
</reference>
<organism evidence="1 2">
    <name type="scientific">Candidatus Kaiserbacteria bacterium RIFCSPHIGHO2_02_FULL_49_34</name>
    <dbReference type="NCBI Taxonomy" id="1798491"/>
    <lineage>
        <taxon>Bacteria</taxon>
        <taxon>Candidatus Kaiseribacteriota</taxon>
    </lineage>
</organism>
<comment type="caution">
    <text evidence="1">The sequence shown here is derived from an EMBL/GenBank/DDBJ whole genome shotgun (WGS) entry which is preliminary data.</text>
</comment>
<dbReference type="Proteomes" id="UP000176511">
    <property type="component" value="Unassembled WGS sequence"/>
</dbReference>
<gene>
    <name evidence="1" type="ORF">A3C87_01705</name>
</gene>
<evidence type="ECO:0000313" key="2">
    <source>
        <dbReference type="Proteomes" id="UP000176511"/>
    </source>
</evidence>